<evidence type="ECO:0000256" key="10">
    <source>
        <dbReference type="ARBA" id="ARBA00030898"/>
    </source>
</evidence>
<reference evidence="12 13" key="1">
    <citation type="journal article" date="2021" name="Elife">
        <title>Chloroplast acquisition without the gene transfer in kleptoplastic sea slugs, Plakobranchus ocellatus.</title>
        <authorList>
            <person name="Maeda T."/>
            <person name="Takahashi S."/>
            <person name="Yoshida T."/>
            <person name="Shimamura S."/>
            <person name="Takaki Y."/>
            <person name="Nagai Y."/>
            <person name="Toyoda A."/>
            <person name="Suzuki Y."/>
            <person name="Arimoto A."/>
            <person name="Ishii H."/>
            <person name="Satoh N."/>
            <person name="Nishiyama T."/>
            <person name="Hasebe M."/>
            <person name="Maruyama T."/>
            <person name="Minagawa J."/>
            <person name="Obokata J."/>
            <person name="Shigenobu S."/>
        </authorList>
    </citation>
    <scope>NUCLEOTIDE SEQUENCE [LARGE SCALE GENOMIC DNA]</scope>
</reference>
<evidence type="ECO:0000256" key="7">
    <source>
        <dbReference type="ARBA" id="ARBA00023125"/>
    </source>
</evidence>
<dbReference type="SUPFAM" id="SSF143081">
    <property type="entry name" value="BB1717-like"/>
    <property type="match status" value="1"/>
</dbReference>
<dbReference type="AlphaFoldDB" id="A0AAV3YZM1"/>
<dbReference type="PANTHER" id="PTHR13604">
    <property type="entry name" value="DC12-RELATED"/>
    <property type="match status" value="1"/>
</dbReference>
<dbReference type="InterPro" id="IPR003738">
    <property type="entry name" value="SRAP"/>
</dbReference>
<keyword evidence="8" id="KW-0456">Lyase</keyword>
<organism evidence="12 13">
    <name type="scientific">Plakobranchus ocellatus</name>
    <dbReference type="NCBI Taxonomy" id="259542"/>
    <lineage>
        <taxon>Eukaryota</taxon>
        <taxon>Metazoa</taxon>
        <taxon>Spiralia</taxon>
        <taxon>Lophotrochozoa</taxon>
        <taxon>Mollusca</taxon>
        <taxon>Gastropoda</taxon>
        <taxon>Heterobranchia</taxon>
        <taxon>Euthyneura</taxon>
        <taxon>Panpulmonata</taxon>
        <taxon>Sacoglossa</taxon>
        <taxon>Placobranchoidea</taxon>
        <taxon>Plakobranchidae</taxon>
        <taxon>Plakobranchus</taxon>
    </lineage>
</organism>
<evidence type="ECO:0000256" key="3">
    <source>
        <dbReference type="ARBA" id="ARBA00022670"/>
    </source>
</evidence>
<keyword evidence="5" id="KW-0378">Hydrolase</keyword>
<accession>A0AAV3YZM1</accession>
<protein>
    <recommendedName>
        <fullName evidence="2">Abasic site processing protein HMCES</fullName>
    </recommendedName>
    <alternativeName>
        <fullName evidence="9">Embryonic stem cell-specific 5-hydroxymethylcytosine-binding protein</fullName>
    </alternativeName>
    <alternativeName>
        <fullName evidence="10">Peptidase HMCES</fullName>
    </alternativeName>
    <alternativeName>
        <fullName evidence="11">SRAP domain-containing protein 1</fullName>
    </alternativeName>
</protein>
<evidence type="ECO:0000313" key="12">
    <source>
        <dbReference type="EMBL" id="GFN88498.1"/>
    </source>
</evidence>
<dbReference type="GO" id="GO:0003697">
    <property type="term" value="F:single-stranded DNA binding"/>
    <property type="evidence" value="ECO:0007669"/>
    <property type="project" value="InterPro"/>
</dbReference>
<dbReference type="PANTHER" id="PTHR13604:SF0">
    <property type="entry name" value="ABASIC SITE PROCESSING PROTEIN HMCES"/>
    <property type="match status" value="1"/>
</dbReference>
<dbReference type="Pfam" id="PF02586">
    <property type="entry name" value="SRAP"/>
    <property type="match status" value="1"/>
</dbReference>
<dbReference type="GO" id="GO:0016829">
    <property type="term" value="F:lyase activity"/>
    <property type="evidence" value="ECO:0007669"/>
    <property type="project" value="UniProtKB-KW"/>
</dbReference>
<dbReference type="GO" id="GO:0106300">
    <property type="term" value="P:protein-DNA covalent cross-linking repair"/>
    <property type="evidence" value="ECO:0007669"/>
    <property type="project" value="InterPro"/>
</dbReference>
<evidence type="ECO:0000256" key="11">
    <source>
        <dbReference type="ARBA" id="ARBA00031130"/>
    </source>
</evidence>
<dbReference type="Gene3D" id="3.90.1680.10">
    <property type="entry name" value="SOS response associated peptidase-like"/>
    <property type="match status" value="1"/>
</dbReference>
<evidence type="ECO:0000256" key="5">
    <source>
        <dbReference type="ARBA" id="ARBA00022801"/>
    </source>
</evidence>
<evidence type="ECO:0000256" key="2">
    <source>
        <dbReference type="ARBA" id="ARBA00015888"/>
    </source>
</evidence>
<keyword evidence="6" id="KW-0190">Covalent protein-DNA linkage</keyword>
<evidence type="ECO:0000256" key="1">
    <source>
        <dbReference type="ARBA" id="ARBA00008136"/>
    </source>
</evidence>
<evidence type="ECO:0000256" key="6">
    <source>
        <dbReference type="ARBA" id="ARBA00023124"/>
    </source>
</evidence>
<dbReference type="InterPro" id="IPR036590">
    <property type="entry name" value="SRAP-like"/>
</dbReference>
<dbReference type="Proteomes" id="UP000735302">
    <property type="component" value="Unassembled WGS sequence"/>
</dbReference>
<keyword evidence="13" id="KW-1185">Reference proteome</keyword>
<comment type="caution">
    <text evidence="12">The sequence shown here is derived from an EMBL/GenBank/DDBJ whole genome shotgun (WGS) entry which is preliminary data.</text>
</comment>
<gene>
    <name evidence="12" type="ORF">PoB_001500400</name>
</gene>
<evidence type="ECO:0000256" key="4">
    <source>
        <dbReference type="ARBA" id="ARBA00022763"/>
    </source>
</evidence>
<comment type="similarity">
    <text evidence="1">Belongs to the SOS response-associated peptidase family.</text>
</comment>
<keyword evidence="4" id="KW-0227">DNA damage</keyword>
<proteinExistence type="inferred from homology"/>
<dbReference type="EMBL" id="BLXT01001848">
    <property type="protein sequence ID" value="GFN88498.1"/>
    <property type="molecule type" value="Genomic_DNA"/>
</dbReference>
<name>A0AAV3YZM1_9GAST</name>
<evidence type="ECO:0000256" key="8">
    <source>
        <dbReference type="ARBA" id="ARBA00023239"/>
    </source>
</evidence>
<keyword evidence="7" id="KW-0238">DNA-binding</keyword>
<sequence length="186" mass="20768">MGSDDLVTLFNLESSPPLYSYSVITVSSSPDMSWCHHRMPAILSSEEEVQKWLDFSTVSLSEAVTLIKPKICLTHHAVSKQVNSSRYQALECIKPILNESKPSPECKLMQKWLQPGKKKLQETDARKYVAGGFGSTVACESALRSAGTLLLWVRAPLPAPWPDRGPENLRSPCCGLAIWQEFFKRC</sequence>
<dbReference type="GO" id="GO:0008233">
    <property type="term" value="F:peptidase activity"/>
    <property type="evidence" value="ECO:0007669"/>
    <property type="project" value="UniProtKB-KW"/>
</dbReference>
<keyword evidence="3" id="KW-0645">Protease</keyword>
<dbReference type="GO" id="GO:0006508">
    <property type="term" value="P:proteolysis"/>
    <property type="evidence" value="ECO:0007669"/>
    <property type="project" value="UniProtKB-KW"/>
</dbReference>
<evidence type="ECO:0000313" key="13">
    <source>
        <dbReference type="Proteomes" id="UP000735302"/>
    </source>
</evidence>
<evidence type="ECO:0000256" key="9">
    <source>
        <dbReference type="ARBA" id="ARBA00030390"/>
    </source>
</evidence>